<evidence type="ECO:0000313" key="2">
    <source>
        <dbReference type="Proteomes" id="UP000275078"/>
    </source>
</evidence>
<gene>
    <name evidence="1" type="ORF">BJ508DRAFT_303090</name>
</gene>
<name>A0A3N4IFV5_ASCIM</name>
<dbReference type="EMBL" id="ML119655">
    <property type="protein sequence ID" value="RPA85042.1"/>
    <property type="molecule type" value="Genomic_DNA"/>
</dbReference>
<reference evidence="1 2" key="1">
    <citation type="journal article" date="2018" name="Nat. Ecol. Evol.">
        <title>Pezizomycetes genomes reveal the molecular basis of ectomycorrhizal truffle lifestyle.</title>
        <authorList>
            <person name="Murat C."/>
            <person name="Payen T."/>
            <person name="Noel B."/>
            <person name="Kuo A."/>
            <person name="Morin E."/>
            <person name="Chen J."/>
            <person name="Kohler A."/>
            <person name="Krizsan K."/>
            <person name="Balestrini R."/>
            <person name="Da Silva C."/>
            <person name="Montanini B."/>
            <person name="Hainaut M."/>
            <person name="Levati E."/>
            <person name="Barry K.W."/>
            <person name="Belfiori B."/>
            <person name="Cichocki N."/>
            <person name="Clum A."/>
            <person name="Dockter R.B."/>
            <person name="Fauchery L."/>
            <person name="Guy J."/>
            <person name="Iotti M."/>
            <person name="Le Tacon F."/>
            <person name="Lindquist E.A."/>
            <person name="Lipzen A."/>
            <person name="Malagnac F."/>
            <person name="Mello A."/>
            <person name="Molinier V."/>
            <person name="Miyauchi S."/>
            <person name="Poulain J."/>
            <person name="Riccioni C."/>
            <person name="Rubini A."/>
            <person name="Sitrit Y."/>
            <person name="Splivallo R."/>
            <person name="Traeger S."/>
            <person name="Wang M."/>
            <person name="Zifcakova L."/>
            <person name="Wipf D."/>
            <person name="Zambonelli A."/>
            <person name="Paolocci F."/>
            <person name="Nowrousian M."/>
            <person name="Ottonello S."/>
            <person name="Baldrian P."/>
            <person name="Spatafora J.W."/>
            <person name="Henrissat B."/>
            <person name="Nagy L.G."/>
            <person name="Aury J.M."/>
            <person name="Wincker P."/>
            <person name="Grigoriev I.V."/>
            <person name="Bonfante P."/>
            <person name="Martin F.M."/>
        </authorList>
    </citation>
    <scope>NUCLEOTIDE SEQUENCE [LARGE SCALE GENOMIC DNA]</scope>
    <source>
        <strain evidence="1 2">RN42</strain>
    </source>
</reference>
<dbReference type="OrthoDB" id="2404451at2759"/>
<dbReference type="Proteomes" id="UP000275078">
    <property type="component" value="Unassembled WGS sequence"/>
</dbReference>
<accession>A0A3N4IFV5</accession>
<sequence length="165" mass="18690">MLKGSAGIVPDHLEKLFLDQDIWTAIGLDQVRFKAPYPTSFGEFVNIDTKWRSLKAANWYTWAVQQALIYLSNTLATKEEFPVIKKVVFAVKLASRQVLSWEEVGILEVLIDDSTEYFEMHVHSIIVCGYASLHTTSADMFETVSVNMDQCPHKGSSKWSRNVAC</sequence>
<evidence type="ECO:0000313" key="1">
    <source>
        <dbReference type="EMBL" id="RPA85042.1"/>
    </source>
</evidence>
<dbReference type="AlphaFoldDB" id="A0A3N4IFV5"/>
<organism evidence="1 2">
    <name type="scientific">Ascobolus immersus RN42</name>
    <dbReference type="NCBI Taxonomy" id="1160509"/>
    <lineage>
        <taxon>Eukaryota</taxon>
        <taxon>Fungi</taxon>
        <taxon>Dikarya</taxon>
        <taxon>Ascomycota</taxon>
        <taxon>Pezizomycotina</taxon>
        <taxon>Pezizomycetes</taxon>
        <taxon>Pezizales</taxon>
        <taxon>Ascobolaceae</taxon>
        <taxon>Ascobolus</taxon>
    </lineage>
</organism>
<protein>
    <submittedName>
        <fullName evidence="1">Uncharacterized protein</fullName>
    </submittedName>
</protein>
<keyword evidence="2" id="KW-1185">Reference proteome</keyword>
<proteinExistence type="predicted"/>